<evidence type="ECO:0000256" key="2">
    <source>
        <dbReference type="ARBA" id="ARBA00022692"/>
    </source>
</evidence>
<name>A0ABQ1AF72_9EURO</name>
<reference evidence="7 8" key="1">
    <citation type="submission" date="2020-01" db="EMBL/GenBank/DDBJ databases">
        <title>Draft genome sequence of Aspergillus udagawae IFM 53868.</title>
        <authorList>
            <person name="Takahashi H."/>
            <person name="Yaguchi T."/>
        </authorList>
    </citation>
    <scope>NUCLEOTIDE SEQUENCE [LARGE SCALE GENOMIC DNA]</scope>
    <source>
        <strain evidence="7 8">IFM 53868</strain>
    </source>
</reference>
<feature type="domain" description="Wax synthase" evidence="6">
    <location>
        <begin position="250"/>
        <end position="337"/>
    </location>
</feature>
<feature type="transmembrane region" description="Helical" evidence="5">
    <location>
        <begin position="57"/>
        <end position="76"/>
    </location>
</feature>
<protein>
    <recommendedName>
        <fullName evidence="6">Wax synthase domain-containing protein</fullName>
    </recommendedName>
</protein>
<dbReference type="InterPro" id="IPR032805">
    <property type="entry name" value="Wax_synthase_dom"/>
</dbReference>
<comment type="caution">
    <text evidence="7">The sequence shown here is derived from an EMBL/GenBank/DDBJ whole genome shotgun (WGS) entry which is preliminary data.</text>
</comment>
<evidence type="ECO:0000256" key="4">
    <source>
        <dbReference type="ARBA" id="ARBA00023136"/>
    </source>
</evidence>
<comment type="subcellular location">
    <subcellularLocation>
        <location evidence="1">Membrane</location>
        <topology evidence="1">Multi-pass membrane protein</topology>
    </subcellularLocation>
</comment>
<keyword evidence="3 5" id="KW-1133">Transmembrane helix</keyword>
<dbReference type="Pfam" id="PF13813">
    <property type="entry name" value="MBOAT_2"/>
    <property type="match status" value="1"/>
</dbReference>
<evidence type="ECO:0000256" key="3">
    <source>
        <dbReference type="ARBA" id="ARBA00022989"/>
    </source>
</evidence>
<gene>
    <name evidence="7" type="ORF">IFM53868_02922</name>
</gene>
<proteinExistence type="predicted"/>
<dbReference type="EMBL" id="BLKG01000021">
    <property type="protein sequence ID" value="GFF80678.1"/>
    <property type="molecule type" value="Genomic_DNA"/>
</dbReference>
<evidence type="ECO:0000259" key="6">
    <source>
        <dbReference type="Pfam" id="PF13813"/>
    </source>
</evidence>
<keyword evidence="8" id="KW-1185">Reference proteome</keyword>
<evidence type="ECO:0000313" key="8">
    <source>
        <dbReference type="Proteomes" id="UP000465266"/>
    </source>
</evidence>
<keyword evidence="2 5" id="KW-0812">Transmembrane</keyword>
<evidence type="ECO:0000256" key="1">
    <source>
        <dbReference type="ARBA" id="ARBA00004141"/>
    </source>
</evidence>
<feature type="transmembrane region" description="Helical" evidence="5">
    <location>
        <begin position="24"/>
        <end position="45"/>
    </location>
</feature>
<keyword evidence="4 5" id="KW-0472">Membrane</keyword>
<dbReference type="Proteomes" id="UP000465266">
    <property type="component" value="Unassembled WGS sequence"/>
</dbReference>
<sequence length="455" mass="50839">MPANVSWGSDTAGLNSLLPQLLRLVVQALPACAFVARYILCSILIAYTNKGALSRRLGLILLLCLSVVQGTFASLLDIHPMIAAELGIDALLSSCHAINLLTLVEVDASDLQREVLRRPHSTSLERICGGLSMLCNYRGVRTKWQVKNTPPFPPSFDGAKSLSHGDFCARQITIGLWEINTVWLVVLSFQRTMQPDTPCGRILPGFRDWGLWHTTWPLLWILPFRLGIDGLYRLASAASVAVGLTEPLDWPPAFSSAREAWTLRRFWGVYWHQWLRWPFSAISTTIAENGFGMTKAHLVGRYMHVLFVFTLSGVLHLISDVLSGVPWRKSGSLLFFCSFTLAFMIEDGVQELWRRITEKQGKEQAVQSNEKCGRMSAVEVVTSTPVWKKVVGFAWVGAWLSVSSPVYLQPFFEGLCRQGSTPDYLHMAQRLDPMVLCGGMAAMTLLVWHRFGIDL</sequence>
<organism evidence="7 8">
    <name type="scientific">Aspergillus udagawae</name>
    <dbReference type="NCBI Taxonomy" id="91492"/>
    <lineage>
        <taxon>Eukaryota</taxon>
        <taxon>Fungi</taxon>
        <taxon>Dikarya</taxon>
        <taxon>Ascomycota</taxon>
        <taxon>Pezizomycotina</taxon>
        <taxon>Eurotiomycetes</taxon>
        <taxon>Eurotiomycetidae</taxon>
        <taxon>Eurotiales</taxon>
        <taxon>Aspergillaceae</taxon>
        <taxon>Aspergillus</taxon>
        <taxon>Aspergillus subgen. Fumigati</taxon>
    </lineage>
</organism>
<evidence type="ECO:0000313" key="7">
    <source>
        <dbReference type="EMBL" id="GFF80678.1"/>
    </source>
</evidence>
<evidence type="ECO:0000256" key="5">
    <source>
        <dbReference type="SAM" id="Phobius"/>
    </source>
</evidence>
<accession>A0ABQ1AF72</accession>